<dbReference type="EMBL" id="BAAARW010000030">
    <property type="protein sequence ID" value="GAA2446561.1"/>
    <property type="molecule type" value="Genomic_DNA"/>
</dbReference>
<evidence type="ECO:0008006" key="3">
    <source>
        <dbReference type="Google" id="ProtNLM"/>
    </source>
</evidence>
<name>A0ABN3K4T9_9ACTN</name>
<accession>A0ABN3K4T9</accession>
<gene>
    <name evidence="1" type="ORF">GCM10010191_74540</name>
</gene>
<dbReference type="Proteomes" id="UP001501231">
    <property type="component" value="Unassembled WGS sequence"/>
</dbReference>
<protein>
    <recommendedName>
        <fullName evidence="3">Guanylate cyclase domain-containing protein</fullName>
    </recommendedName>
</protein>
<comment type="caution">
    <text evidence="1">The sequence shown here is derived from an EMBL/GenBank/DDBJ whole genome shotgun (WGS) entry which is preliminary data.</text>
</comment>
<keyword evidence="2" id="KW-1185">Reference proteome</keyword>
<evidence type="ECO:0000313" key="1">
    <source>
        <dbReference type="EMBL" id="GAA2446561.1"/>
    </source>
</evidence>
<proteinExistence type="predicted"/>
<reference evidence="1 2" key="1">
    <citation type="journal article" date="2019" name="Int. J. Syst. Evol. Microbiol.">
        <title>The Global Catalogue of Microorganisms (GCM) 10K type strain sequencing project: providing services to taxonomists for standard genome sequencing and annotation.</title>
        <authorList>
            <consortium name="The Broad Institute Genomics Platform"/>
            <consortium name="The Broad Institute Genome Sequencing Center for Infectious Disease"/>
            <person name="Wu L."/>
            <person name="Ma J."/>
        </authorList>
    </citation>
    <scope>NUCLEOTIDE SEQUENCE [LARGE SCALE GENOMIC DNA]</scope>
    <source>
        <strain evidence="1 2">JCM 3325</strain>
    </source>
</reference>
<dbReference type="RefSeq" id="WP_344595532.1">
    <property type="nucleotide sequence ID" value="NZ_BAAARW010000030.1"/>
</dbReference>
<sequence>MTDGGAIVRRLLMFVDATGYGRSVGRRQEAIQNGLVKVLDEAAARTGLRRAEWARQPAGDGELSVLPPDEPEDRVVESFPQELAAALRRHNRDLRDEAKLRLRLAVHYGPARPAVNGHTGAGPVTVSRLCDSEPLRAALARSGADLAVVFSRQIFNDTILQEHTDLEPGRLRKVRVLVKEFDEEAWIWIPGHDSSAFPAADPALEAGRPARGDGFHRGVTIDARSIAPE</sequence>
<organism evidence="1 2">
    <name type="scientific">Actinomadura vinacea</name>
    <dbReference type="NCBI Taxonomy" id="115336"/>
    <lineage>
        <taxon>Bacteria</taxon>
        <taxon>Bacillati</taxon>
        <taxon>Actinomycetota</taxon>
        <taxon>Actinomycetes</taxon>
        <taxon>Streptosporangiales</taxon>
        <taxon>Thermomonosporaceae</taxon>
        <taxon>Actinomadura</taxon>
    </lineage>
</organism>
<evidence type="ECO:0000313" key="2">
    <source>
        <dbReference type="Proteomes" id="UP001501231"/>
    </source>
</evidence>